<dbReference type="Gene3D" id="3.30.470.20">
    <property type="entry name" value="ATP-grasp fold, B domain"/>
    <property type="match status" value="1"/>
</dbReference>
<name>A0A813MW56_ADIRI</name>
<feature type="transmembrane region" description="Helical" evidence="1">
    <location>
        <begin position="81"/>
        <end position="103"/>
    </location>
</feature>
<dbReference type="OrthoDB" id="186626at2759"/>
<evidence type="ECO:0000256" key="1">
    <source>
        <dbReference type="SAM" id="Phobius"/>
    </source>
</evidence>
<accession>A0A813MW56</accession>
<reference evidence="2" key="1">
    <citation type="submission" date="2021-02" db="EMBL/GenBank/DDBJ databases">
        <authorList>
            <person name="Nowell W R."/>
        </authorList>
    </citation>
    <scope>NUCLEOTIDE SEQUENCE</scope>
</reference>
<keyword evidence="1" id="KW-0812">Transmembrane</keyword>
<protein>
    <recommendedName>
        <fullName evidence="4">ATP-grasp domain-containing protein</fullName>
    </recommendedName>
</protein>
<sequence length="518" mass="60126">MKFLSRVPFIDLIKQKIVSLVSNDMIKLSPEAVESFDAAKHRQRSIDSFEQTWPWYRQLIKSIAYSTQIPSDTLNNYVRTIGILLLLAILFPFSLLITIFTIVCSKLIRLFKQNESTPKPNHSSKRILISGGMMTKALVLCRGFHRAGHKVILVDEAINWLTGHRWSNSVERFYIVPSPEKDPEAYMQSLVDIVQKENIDMFVPVTGPYHAHIDAQVKARLKQHNCSTFHLNTDEITLVDNKYSFTDKARSLGLPVPKSHYITSRRQLMDFNFDQEKRPYICKSIMYDWLDRGAMITLPRATRAETIEYINRLPISEECPYILQEFIQGDEYCTHGTCLNGNLALFTCCHSSAWQLNYKHIDHPAILQWSTTYVRELKLTGHASFDFIVSHDDGKAYGIECNPRVHSAITAFYNHPRIADAYFPSDFQTTMIPLPTARETYWLTHELWRIIRNIQSSDQVCQSLQRIFYGREAIWSFDDPLPFLLHYHVHIVCLLLDNLRPTRIRFFHKVDCCLGELS</sequence>
<evidence type="ECO:0000313" key="3">
    <source>
        <dbReference type="Proteomes" id="UP000663852"/>
    </source>
</evidence>
<dbReference type="Gene3D" id="3.40.50.20">
    <property type="match status" value="1"/>
</dbReference>
<keyword evidence="1" id="KW-1133">Transmembrane helix</keyword>
<comment type="caution">
    <text evidence="2">The sequence shown here is derived from an EMBL/GenBank/DDBJ whole genome shotgun (WGS) entry which is preliminary data.</text>
</comment>
<gene>
    <name evidence="2" type="ORF">EDS130_LOCUS945</name>
</gene>
<organism evidence="2 3">
    <name type="scientific">Adineta ricciae</name>
    <name type="common">Rotifer</name>
    <dbReference type="NCBI Taxonomy" id="249248"/>
    <lineage>
        <taxon>Eukaryota</taxon>
        <taxon>Metazoa</taxon>
        <taxon>Spiralia</taxon>
        <taxon>Gnathifera</taxon>
        <taxon>Rotifera</taxon>
        <taxon>Eurotatoria</taxon>
        <taxon>Bdelloidea</taxon>
        <taxon>Adinetida</taxon>
        <taxon>Adinetidae</taxon>
        <taxon>Adineta</taxon>
    </lineage>
</organism>
<dbReference type="SUPFAM" id="SSF56059">
    <property type="entry name" value="Glutathione synthetase ATP-binding domain-like"/>
    <property type="match status" value="1"/>
</dbReference>
<evidence type="ECO:0000313" key="2">
    <source>
        <dbReference type="EMBL" id="CAF0728871.1"/>
    </source>
</evidence>
<keyword evidence="1" id="KW-0472">Membrane</keyword>
<proteinExistence type="predicted"/>
<dbReference type="Proteomes" id="UP000663852">
    <property type="component" value="Unassembled WGS sequence"/>
</dbReference>
<dbReference type="EMBL" id="CAJNOJ010000002">
    <property type="protein sequence ID" value="CAF0728871.1"/>
    <property type="molecule type" value="Genomic_DNA"/>
</dbReference>
<evidence type="ECO:0008006" key="4">
    <source>
        <dbReference type="Google" id="ProtNLM"/>
    </source>
</evidence>
<dbReference type="AlphaFoldDB" id="A0A813MW56"/>